<evidence type="ECO:0000256" key="9">
    <source>
        <dbReference type="PIRSR" id="PIRSR604294-1"/>
    </source>
</evidence>
<dbReference type="PROSITE" id="PS00028">
    <property type="entry name" value="ZINC_FINGER_C2H2_1"/>
    <property type="match status" value="1"/>
</dbReference>
<keyword evidence="10" id="KW-0175">Coiled coil</keyword>
<proteinExistence type="inferred from homology"/>
<feature type="compositionally biased region" description="Basic and acidic residues" evidence="11">
    <location>
        <begin position="1016"/>
        <end position="1036"/>
    </location>
</feature>
<feature type="transmembrane region" description="Helical" evidence="12">
    <location>
        <begin position="1962"/>
        <end position="1982"/>
    </location>
</feature>
<feature type="transmembrane region" description="Helical" evidence="12">
    <location>
        <begin position="1844"/>
        <end position="1862"/>
    </location>
</feature>
<dbReference type="InterPro" id="IPR036259">
    <property type="entry name" value="MFS_trans_sf"/>
</dbReference>
<feature type="coiled-coil region" evidence="10">
    <location>
        <begin position="3643"/>
        <end position="3674"/>
    </location>
</feature>
<dbReference type="EMBL" id="VIBQ01000016">
    <property type="protein sequence ID" value="KAB8356686.1"/>
    <property type="molecule type" value="Genomic_DNA"/>
</dbReference>
<feature type="compositionally biased region" description="Acidic residues" evidence="11">
    <location>
        <begin position="1096"/>
        <end position="1110"/>
    </location>
</feature>
<dbReference type="InterPro" id="IPR002347">
    <property type="entry name" value="SDR_fam"/>
</dbReference>
<dbReference type="PANTHER" id="PTHR23502">
    <property type="entry name" value="MAJOR FACILITATOR SUPERFAMILY"/>
    <property type="match status" value="1"/>
</dbReference>
<keyword evidence="15" id="KW-1185">Reference proteome</keyword>
<feature type="compositionally biased region" description="Basic and acidic residues" evidence="11">
    <location>
        <begin position="1766"/>
        <end position="1782"/>
    </location>
</feature>
<evidence type="ECO:0000313" key="14">
    <source>
        <dbReference type="EMBL" id="KAB8356686.1"/>
    </source>
</evidence>
<evidence type="ECO:0000256" key="7">
    <source>
        <dbReference type="ARBA" id="ARBA00023004"/>
    </source>
</evidence>
<reference evidence="14 15" key="1">
    <citation type="submission" date="2019-06" db="EMBL/GenBank/DDBJ databases">
        <title>A chromosomal-level reference genome of Carpinus fangiana (Coryloideae, Betulaceae).</title>
        <authorList>
            <person name="Yang X."/>
            <person name="Wang Z."/>
            <person name="Zhang L."/>
            <person name="Hao G."/>
            <person name="Liu J."/>
            <person name="Yang Y."/>
        </authorList>
    </citation>
    <scope>NUCLEOTIDE SEQUENCE [LARGE SCALE GENOMIC DNA]</scope>
    <source>
        <strain evidence="14">Cfa_2016G</strain>
        <tissue evidence="14">Leaf</tissue>
    </source>
</reference>
<dbReference type="Pfam" id="PF03055">
    <property type="entry name" value="RPE65"/>
    <property type="match status" value="1"/>
</dbReference>
<dbReference type="InterPro" id="IPR036249">
    <property type="entry name" value="Thioredoxin-like_sf"/>
</dbReference>
<evidence type="ECO:0000256" key="1">
    <source>
        <dbReference type="ARBA" id="ARBA00004141"/>
    </source>
</evidence>
<comment type="cofactor">
    <cofactor evidence="9">
        <name>Fe(2+)</name>
        <dbReference type="ChEBI" id="CHEBI:29033"/>
    </cofactor>
    <text evidence="9">Binds 1 Fe(2+) ion per subunit.</text>
</comment>
<feature type="compositionally biased region" description="Basic and acidic residues" evidence="11">
    <location>
        <begin position="1111"/>
        <end position="1151"/>
    </location>
</feature>
<feature type="region of interest" description="Disordered" evidence="11">
    <location>
        <begin position="3138"/>
        <end position="3165"/>
    </location>
</feature>
<feature type="region of interest" description="Disordered" evidence="11">
    <location>
        <begin position="2705"/>
        <end position="2991"/>
    </location>
</feature>
<evidence type="ECO:0000256" key="12">
    <source>
        <dbReference type="SAM" id="Phobius"/>
    </source>
</evidence>
<dbReference type="InterPro" id="IPR020904">
    <property type="entry name" value="Sc_DH/Rdtase_CS"/>
</dbReference>
<feature type="compositionally biased region" description="Basic and acidic residues" evidence="11">
    <location>
        <begin position="1692"/>
        <end position="1712"/>
    </location>
</feature>
<dbReference type="GO" id="GO:0046872">
    <property type="term" value="F:metal ion binding"/>
    <property type="evidence" value="ECO:0007669"/>
    <property type="project" value="UniProtKB-KW"/>
</dbReference>
<feature type="compositionally biased region" description="Polar residues" evidence="11">
    <location>
        <begin position="3536"/>
        <end position="3572"/>
    </location>
</feature>
<feature type="compositionally biased region" description="Polar residues" evidence="11">
    <location>
        <begin position="834"/>
        <end position="853"/>
    </location>
</feature>
<feature type="region of interest" description="Disordered" evidence="11">
    <location>
        <begin position="3054"/>
        <end position="3074"/>
    </location>
</feature>
<dbReference type="SUPFAM" id="SSF51735">
    <property type="entry name" value="NAD(P)-binding Rossmann-fold domains"/>
    <property type="match status" value="1"/>
</dbReference>
<dbReference type="SUPFAM" id="SSF103473">
    <property type="entry name" value="MFS general substrate transporter"/>
    <property type="match status" value="1"/>
</dbReference>
<name>A0A5N6KXV1_9ROSI</name>
<evidence type="ECO:0000256" key="2">
    <source>
        <dbReference type="ARBA" id="ARBA00006787"/>
    </source>
</evidence>
<feature type="compositionally biased region" description="Low complexity" evidence="11">
    <location>
        <begin position="2833"/>
        <end position="2848"/>
    </location>
</feature>
<comment type="similarity">
    <text evidence="2">Belongs to the carotenoid oxygenase family.</text>
</comment>
<feature type="compositionally biased region" description="Low complexity" evidence="11">
    <location>
        <begin position="3406"/>
        <end position="3424"/>
    </location>
</feature>
<feature type="compositionally biased region" description="Polar residues" evidence="11">
    <location>
        <begin position="3466"/>
        <end position="3478"/>
    </location>
</feature>
<feature type="compositionally biased region" description="Basic and acidic residues" evidence="11">
    <location>
        <begin position="2645"/>
        <end position="2656"/>
    </location>
</feature>
<dbReference type="GO" id="GO:0022857">
    <property type="term" value="F:transmembrane transporter activity"/>
    <property type="evidence" value="ECO:0007669"/>
    <property type="project" value="InterPro"/>
</dbReference>
<feature type="transmembrane region" description="Helical" evidence="12">
    <location>
        <begin position="2144"/>
        <end position="2166"/>
    </location>
</feature>
<dbReference type="Proteomes" id="UP000327013">
    <property type="component" value="Unassembled WGS sequence"/>
</dbReference>
<gene>
    <name evidence="14" type="ORF">FH972_024262</name>
</gene>
<feature type="transmembrane region" description="Helical" evidence="12">
    <location>
        <begin position="2178"/>
        <end position="2200"/>
    </location>
</feature>
<feature type="transmembrane region" description="Helical" evidence="12">
    <location>
        <begin position="1874"/>
        <end position="1892"/>
    </location>
</feature>
<feature type="compositionally biased region" description="Basic and acidic residues" evidence="11">
    <location>
        <begin position="1072"/>
        <end position="1095"/>
    </location>
</feature>
<feature type="binding site" evidence="9">
    <location>
        <position position="226"/>
    </location>
    <ligand>
        <name>Fe cation</name>
        <dbReference type="ChEBI" id="CHEBI:24875"/>
        <note>catalytic</note>
    </ligand>
</feature>
<accession>A0A5N6KXV1</accession>
<protein>
    <recommendedName>
        <fullName evidence="13">Major facilitator superfamily (MFS) profile domain-containing protein</fullName>
    </recommendedName>
</protein>
<feature type="transmembrane region" description="Helical" evidence="12">
    <location>
        <begin position="2212"/>
        <end position="2233"/>
    </location>
</feature>
<dbReference type="PROSITE" id="PS50850">
    <property type="entry name" value="MFS"/>
    <property type="match status" value="1"/>
</dbReference>
<evidence type="ECO:0000256" key="8">
    <source>
        <dbReference type="ARBA" id="ARBA00023136"/>
    </source>
</evidence>
<dbReference type="Gene3D" id="1.20.1250.20">
    <property type="entry name" value="MFS general substrate transporter like domains"/>
    <property type="match status" value="1"/>
</dbReference>
<feature type="compositionally biased region" description="Polar residues" evidence="11">
    <location>
        <begin position="3584"/>
        <end position="3618"/>
    </location>
</feature>
<feature type="region of interest" description="Disordered" evidence="11">
    <location>
        <begin position="3394"/>
        <end position="3449"/>
    </location>
</feature>
<comment type="subcellular location">
    <subcellularLocation>
        <location evidence="1">Membrane</location>
        <topology evidence="1">Multi-pass membrane protein</topology>
    </subcellularLocation>
</comment>
<evidence type="ECO:0000259" key="13">
    <source>
        <dbReference type="PROSITE" id="PS50850"/>
    </source>
</evidence>
<feature type="compositionally biased region" description="Basic and acidic residues" evidence="11">
    <location>
        <begin position="986"/>
        <end position="995"/>
    </location>
</feature>
<dbReference type="PANTHER" id="PTHR23502:SF60">
    <property type="entry name" value="MAJOR FACILITATOR SUPERFAMILY (MFS) PROFILE DOMAIN-CONTAINING PROTEIN-RELATED"/>
    <property type="match status" value="1"/>
</dbReference>
<evidence type="ECO:0000256" key="10">
    <source>
        <dbReference type="SAM" id="Coils"/>
    </source>
</evidence>
<feature type="compositionally biased region" description="Pro residues" evidence="11">
    <location>
        <begin position="2896"/>
        <end position="2905"/>
    </location>
</feature>
<keyword evidence="3 12" id="KW-0812">Transmembrane</keyword>
<keyword evidence="5" id="KW-0560">Oxidoreductase</keyword>
<evidence type="ECO:0000256" key="4">
    <source>
        <dbReference type="ARBA" id="ARBA00022723"/>
    </source>
</evidence>
<feature type="region of interest" description="Disordered" evidence="11">
    <location>
        <begin position="3739"/>
        <end position="3773"/>
    </location>
</feature>
<feature type="transmembrane region" description="Helical" evidence="12">
    <location>
        <begin position="1805"/>
        <end position="1832"/>
    </location>
</feature>
<feature type="compositionally biased region" description="Polar residues" evidence="11">
    <location>
        <begin position="3740"/>
        <end position="3754"/>
    </location>
</feature>
<feature type="region of interest" description="Disordered" evidence="11">
    <location>
        <begin position="3461"/>
        <end position="3498"/>
    </location>
</feature>
<dbReference type="Pfam" id="PF07690">
    <property type="entry name" value="MFS_1"/>
    <property type="match status" value="1"/>
</dbReference>
<organism evidence="14 15">
    <name type="scientific">Carpinus fangiana</name>
    <dbReference type="NCBI Taxonomy" id="176857"/>
    <lineage>
        <taxon>Eukaryota</taxon>
        <taxon>Viridiplantae</taxon>
        <taxon>Streptophyta</taxon>
        <taxon>Embryophyta</taxon>
        <taxon>Tracheophyta</taxon>
        <taxon>Spermatophyta</taxon>
        <taxon>Magnoliopsida</taxon>
        <taxon>eudicotyledons</taxon>
        <taxon>Gunneridae</taxon>
        <taxon>Pentapetalae</taxon>
        <taxon>rosids</taxon>
        <taxon>fabids</taxon>
        <taxon>Fagales</taxon>
        <taxon>Betulaceae</taxon>
        <taxon>Carpinus</taxon>
    </lineage>
</organism>
<dbReference type="SMART" id="SM00355">
    <property type="entry name" value="ZnF_C2H2"/>
    <property type="match status" value="3"/>
</dbReference>
<dbReference type="OrthoDB" id="1937253at2759"/>
<dbReference type="Gene3D" id="3.40.50.720">
    <property type="entry name" value="NAD(P)-binding Rossmann-like Domain"/>
    <property type="match status" value="1"/>
</dbReference>
<dbReference type="FunFam" id="1.20.1250.20:FF:000011">
    <property type="entry name" value="MFS multidrug transporter, putative"/>
    <property type="match status" value="1"/>
</dbReference>
<keyword evidence="6 12" id="KW-1133">Transmembrane helix</keyword>
<feature type="transmembrane region" description="Helical" evidence="12">
    <location>
        <begin position="2119"/>
        <end position="2138"/>
    </location>
</feature>
<feature type="binding site" evidence="9">
    <location>
        <position position="623"/>
    </location>
    <ligand>
        <name>Fe cation</name>
        <dbReference type="ChEBI" id="CHEBI:24875"/>
        <note>catalytic</note>
    </ligand>
</feature>
<keyword evidence="4 9" id="KW-0479">Metal-binding</keyword>
<dbReference type="InterPro" id="IPR013087">
    <property type="entry name" value="Znf_C2H2_type"/>
</dbReference>
<comment type="caution">
    <text evidence="14">The sequence shown here is derived from an EMBL/GenBank/DDBJ whole genome shotgun (WGS) entry which is preliminary data.</text>
</comment>
<dbReference type="PRINTS" id="PR00080">
    <property type="entry name" value="SDRFAMILY"/>
</dbReference>
<feature type="compositionally biased region" description="Basic and acidic residues" evidence="11">
    <location>
        <begin position="961"/>
        <end position="976"/>
    </location>
</feature>
<feature type="binding site" evidence="9">
    <location>
        <position position="344"/>
    </location>
    <ligand>
        <name>Fe cation</name>
        <dbReference type="ChEBI" id="CHEBI:24875"/>
        <note>catalytic</note>
    </ligand>
</feature>
<feature type="compositionally biased region" description="Acidic residues" evidence="11">
    <location>
        <begin position="2742"/>
        <end position="2762"/>
    </location>
</feature>
<feature type="transmembrane region" description="Helical" evidence="12">
    <location>
        <begin position="2076"/>
        <end position="2098"/>
    </location>
</feature>
<feature type="region of interest" description="Disordered" evidence="11">
    <location>
        <begin position="891"/>
        <end position="1154"/>
    </location>
</feature>
<evidence type="ECO:0000313" key="15">
    <source>
        <dbReference type="Proteomes" id="UP000327013"/>
    </source>
</evidence>
<feature type="transmembrane region" description="Helical" evidence="12">
    <location>
        <begin position="1899"/>
        <end position="1921"/>
    </location>
</feature>
<feature type="region of interest" description="Disordered" evidence="11">
    <location>
        <begin position="2520"/>
        <end position="2543"/>
    </location>
</feature>
<feature type="region of interest" description="Disordered" evidence="11">
    <location>
        <begin position="2252"/>
        <end position="2298"/>
    </location>
</feature>
<evidence type="ECO:0000256" key="3">
    <source>
        <dbReference type="ARBA" id="ARBA00022692"/>
    </source>
</evidence>
<feature type="region of interest" description="Disordered" evidence="11">
    <location>
        <begin position="2313"/>
        <end position="2350"/>
    </location>
</feature>
<feature type="region of interest" description="Disordered" evidence="11">
    <location>
        <begin position="815"/>
        <end position="853"/>
    </location>
</feature>
<dbReference type="Gene3D" id="3.40.30.10">
    <property type="entry name" value="Glutaredoxin"/>
    <property type="match status" value="1"/>
</dbReference>
<feature type="domain" description="Major facilitator superfamily (MFS) profile" evidence="13">
    <location>
        <begin position="1807"/>
        <end position="2240"/>
    </location>
</feature>
<feature type="region of interest" description="Disordered" evidence="11">
    <location>
        <begin position="1632"/>
        <end position="1740"/>
    </location>
</feature>
<evidence type="ECO:0000256" key="5">
    <source>
        <dbReference type="ARBA" id="ARBA00022964"/>
    </source>
</evidence>
<feature type="compositionally biased region" description="Basic and acidic residues" evidence="11">
    <location>
        <begin position="2278"/>
        <end position="2290"/>
    </location>
</feature>
<feature type="binding site" evidence="9">
    <location>
        <position position="281"/>
    </location>
    <ligand>
        <name>Fe cation</name>
        <dbReference type="ChEBI" id="CHEBI:24875"/>
        <note>catalytic</note>
    </ligand>
</feature>
<dbReference type="CDD" id="cd05233">
    <property type="entry name" value="SDR_c"/>
    <property type="match status" value="1"/>
</dbReference>
<keyword evidence="5" id="KW-0223">Dioxygenase</keyword>
<dbReference type="InterPro" id="IPR011701">
    <property type="entry name" value="MFS"/>
</dbReference>
<feature type="transmembrane region" description="Helical" evidence="12">
    <location>
        <begin position="119"/>
        <end position="142"/>
    </location>
</feature>
<feature type="region of interest" description="Disordered" evidence="11">
    <location>
        <begin position="2630"/>
        <end position="2656"/>
    </location>
</feature>
<dbReference type="SUPFAM" id="SSF52833">
    <property type="entry name" value="Thioredoxin-like"/>
    <property type="match status" value="1"/>
</dbReference>
<keyword evidence="7 9" id="KW-0408">Iron</keyword>
<dbReference type="CDD" id="cd17323">
    <property type="entry name" value="MFS_Tpo1_MDR_like"/>
    <property type="match status" value="1"/>
</dbReference>
<dbReference type="InterPro" id="IPR004294">
    <property type="entry name" value="Carotenoid_Oase"/>
</dbReference>
<feature type="region of interest" description="Disordered" evidence="11">
    <location>
        <begin position="1766"/>
        <end position="1799"/>
    </location>
</feature>
<dbReference type="Pfam" id="PF00106">
    <property type="entry name" value="adh_short"/>
    <property type="match status" value="1"/>
</dbReference>
<dbReference type="InterPro" id="IPR058925">
    <property type="entry name" value="zf-C2H2_AcuF"/>
</dbReference>
<feature type="compositionally biased region" description="Acidic residues" evidence="11">
    <location>
        <begin position="1725"/>
        <end position="1740"/>
    </location>
</feature>
<feature type="compositionally biased region" description="Basic and acidic residues" evidence="11">
    <location>
        <begin position="1050"/>
        <end position="1065"/>
    </location>
</feature>
<evidence type="ECO:0000256" key="11">
    <source>
        <dbReference type="SAM" id="MobiDB-lite"/>
    </source>
</evidence>
<feature type="region of interest" description="Disordered" evidence="11">
    <location>
        <begin position="1259"/>
        <end position="1289"/>
    </location>
</feature>
<dbReference type="Pfam" id="PF26082">
    <property type="entry name" value="zf-C2H2_AcuF"/>
    <property type="match status" value="1"/>
</dbReference>
<evidence type="ECO:0000256" key="6">
    <source>
        <dbReference type="ARBA" id="ARBA00022989"/>
    </source>
</evidence>
<dbReference type="InterPro" id="IPR036291">
    <property type="entry name" value="NAD(P)-bd_dom_sf"/>
</dbReference>
<keyword evidence="8 12" id="KW-0472">Membrane</keyword>
<feature type="compositionally biased region" description="Basic and acidic residues" evidence="11">
    <location>
        <begin position="2763"/>
        <end position="2782"/>
    </location>
</feature>
<dbReference type="GO" id="GO:0016702">
    <property type="term" value="F:oxidoreductase activity, acting on single donors with incorporation of molecular oxygen, incorporation of two atoms of oxygen"/>
    <property type="evidence" value="ECO:0007669"/>
    <property type="project" value="InterPro"/>
</dbReference>
<dbReference type="PRINTS" id="PR00081">
    <property type="entry name" value="GDHRDH"/>
</dbReference>
<sequence>MTSTLGKRKRLHPYLSGNFAPIQQTRPLTPCKYTGTIPKELYGGQYVRNGGNPISNDDLGRDAHWFDGDGMLSGVSFRRASDDSVTPEFVNQYILTDILLHTLATPAIRQPILPSIATLVNPLSSLFSIMVSIVRAFFLIMLSKLPGTSFNIKKISVANTAVLYHDGRALATCESGPPMRVQLPSLETVGWYNGVSAEGESATKKPTEVFGGPGLMGFMKEWTTAHPRVDPKTNELILFHSTFAPPFIHYSIVPADKDVSVIPARMLNAPVVGVSSAKMIHDFGVSSQHTVMMDLPLSLDPWLLAKGEAPISYDISKPARFGVFPRRQPSNVRWFETSACCIFHTANTWDVFKDGKIESVDMLACRQTSAAVVFNAGNILAPPPSGKRPVVGVKFTSDAKLAAEGSYEEAPMLESPEHKGFSGPDMDEDDQCRLYYYSFSLDAGEENKITHQWALSSLSFEFPSVRPDREMSDARYVYGCTSCSGTFNTALGRAAKIDGLVKVDVQKLIARGKADPPTSITGCVDNRSVDEIIAANDEADAIQVFKAPPNYYAQEPRFVAAADGTAEDDGFLLTYMFDESQLDKETGEPLPDAASELWIIDARNMRDIIAKIELPQRVPYGLHGNWFPESAILGQRPVLSTRHLRTARDTVQEKGSVTERAGQRLQQAVLHIPVRTSLASLLQNYQAAQQSSYKTHASMTTPEDPAFSYDDAPDLYLFTSLTAGSSHIITATSRLETILKANRIPFKAVDCATDEKARRIWSRRAQGKKLPGLVREGVVLGDLEVIEEWNEYGEIKEHLGGPPLPKKQTRFPDASQNTVGGGNMTAQPLPIRTKNGTSDGETTTSAQTLQHSQAGALAAEAAAAAKARISKAPMPGVNASKIRPMADAETDAETLKNTEHNISPQSEKKISPLEAAEAAGVSPPLKSPEAEAASLDHGSPPTSTATIAHGAISEARLNAPPEKDSTEAVGEIKEAVKDEDEGGAIKPEDVEKATEDADAAGPASTSGEAAVFASVKDTDKDADTQETPEKTSEPAPEKPSAPKISFAPDVTRENSELEKPRKAFEEEVAAANKKEAEEVKETEETKEEVKEKEIEEANDTEEIKEEEETKEEIKEETKEKEADNKAKDVAAEERKETVGAKDADAAGESHSDSFIPKGESQFYDSLNQPSSPYLPHAFRVSAYGFKRVWLQEDCAQARQSSPGDCLRSTVSRKMKPTLVLAQRLLNRTAIVTGSSSGVGRAIALRYSREGARVACADLRPTPRIPELPSTSKSPPQARLHEADDDETTPTHDLITQLGGQATFTTCDVTDEAAMQHLVDRCVATFGALDIMVNNAGVALEARTPGLLHETSTATWDATMAANARSVFLGSRAALTHFLRRRVDARAARGWIVNLSSIYGLVGGANNPAYCASKGAVANLTRQTAVDYARFGVHVNAICPGHIRTAIFEETRATMVGEEELRGWYPLAGWAGQGMLLARRCGWPARTRGGSLGSAYLSMADTRQSEAAHLLMADTRQSKVAYLSMAGTRQNEAAYLRIEDARQSEAAELRRRKKVRRQEGGAEEGWHKIEAGCCPQKHAKPHSQCYRHIELFYTIILPSCYVETKTDPVLKLVGCQQPAGVIAPLTIDTTPQNFGDADVMSDAPRNEARPSRSRASSASRSFRRVRSAAASRSRSRPRSPHSHLHRIYSSGFTDDHGLFHSEHDAAPDTERPRTLQKQESAHTPTDDDDDDGTAKEEVEEEDVMLGGIPAEHDMDQGNHWEQGEKDLERGLQQEPSRKSEKDPNLVTWDGPDDPENPKNWPMRRKWIATFVVSSFTFISPVSSSMVAPALAAMSRDLGVHQEVETSLMLSIFVLAYAVGPLFFGPMSEMFGRVPVLQLANLLYLVFNLACGFAKNGAQMLVFRFLSGLGGSAPLATGGGVLADCFLPEQRGRAISVYSLAPLLGPAVGPIAGGFVAENTTWRWVFWATCIADAAIQVSGLFFLDETYAPKLLQNKLKRIRKETGNTELYTEFDTNEPMYMKLRHSLVRPFRLLGTQPIIQVLAVYMAYLYGICYLVLSTFPTLWTSPEYYNMSVGIGGLNYIALGVGFFLGAQITAPLNDRVYRILKARNNGVGQPEFRVPMMIPGAICVPVGLFWYGWAAQARVHWIVPDIGAAIFSAGIIVGFQSIQTYIVDSYTRFAASGVAAATVLRSLAGFGFPLFAPYMYAALDYGWGNSLLGFIAIALGIPGPLLLWKFGPALRAKSKFAAGGLQPGTWGKSGRGPIERVKGDANTRSPLGAKKEMRHASHESSNESEPWMQQRSLPSMVSDGIGCSPGQRSCQRGSRIDKVRPGSTAGARGGPGGMPVRSCREPWGRKGVGGREGGSGWQGEVAQHVTKRSETGSTAGRVQGHPWRTAAREERLTGFFQKRNAWRRAGESLAVSGSALPVLCLACAVRSKCCAAIPGLPVLPGLPAGPHPRRCSFEVLALCITTSAFALGLAIGRCSRQRQRADHLLPFNSNLPHPVLLICWPHLDMNSYGAADGSAAPRHQSPSPKPVQKTPSWTVSQHDEEVAIAAAQQDAPPNGLDVAAQEPTSLSPLDAYDAAAPAASPQGSHFSEALSLFGSQSDLTTPGYDDNFLDNSFGPMLTLHDHDALSPPTAANAPPPERHGIDPDQRPNVEVPTIEELEKQRTQDETKAGVRHWLDVTDPAPDDVVAQADKLRVANFNKRARAKSTGDAGNRRPRLHDSPKPTSALSPEAYLNLDDDEDDDDDDNDDNENEDDGNAYKDIDQNSDHSSDSEGSRRSTTPPARAEPFAQSNYAATPPPHRRSDSQETVTRGRPWVDSEFPPPNRTPSQPQSSSAAMAMFQQRARDIETASVSATIGSRRRSETDVSSLFSAAGISVRVPTQSSSRTPETPAPEAPAPQRPRRPSLLSKVLPRRSSSNLKKRKDGEESPPPAEALHGRKSSETSFAPPKRMSSWGRAKSPANIDVSAPPGLVRTSTGGSGIGISTPKWMANHIRRSRSPSGGLADIWRQAGGPPVAHLPQGDDMTQDQQVNAMTQVQHSNDDVPSKVAFPGSAEPIPPQVESRQQAPMDDDDDDGFIATGVAVPTAATHEAFKDHVLQLDVKNIMPHFMIERLASEQLKRYRRLAEAHHRHSTSNRCTSGASCAKVRSGPKLLPPKGAARTGDTAPVMFYIPTQFQPREETATGDGSTIMATFPAGVPLPPVPRLPAEFECPLCFQVKKIYKPSDWTKHVHEDVQPFTCTFPNCPETKSFKRKADWVRHENERHRHLEKWECSINNCGHQCFRKNNFQEHLVREHKLPEIRERRPTAASVANGAAESSAMADLIESCHIETTKQPTDEPCRFCGELCSTWKKLHVHLAAHLLSISMPILEMAGLGDIRLPVPSIQSDGQNLMLSDNDDGSQNSMSRNLSSSPSMTRSPGMQHIDASSRGGSTYPPPNFFQPPADQQQLNYLAVPNDDNLDQSQDHSFLTTPMHTYPPPAINHRRSVSATRSPSQSWLTADFEAELTSNTLGMHNQLGISEAPPQAPGMGYSQSAQGYNVSGQGSDGFYTTSPTYHSPNPNILSPNVNPGGFPTPVSHPHSQAQSRIVSPNPQQQSIGGALQSSPTPSFTNNGGHFLPAAPYTSGGQAATYPARTTTADDVKANINIVRKQLQLQEQAQQRALAHQQQQHRQQQQVQAQAQAQAQQVQHTQASYQQLNPQLNQQHHFYAEPQEGDFSAQHAAVYQGQPGSWVDTMYQQQPLEQQYMNGGQQVPYTTAPPPPQQQHGDW</sequence>
<dbReference type="GO" id="GO:0016020">
    <property type="term" value="C:membrane"/>
    <property type="evidence" value="ECO:0007669"/>
    <property type="project" value="UniProtKB-SubCell"/>
</dbReference>
<feature type="region of interest" description="Disordered" evidence="11">
    <location>
        <begin position="3520"/>
        <end position="3620"/>
    </location>
</feature>
<dbReference type="InterPro" id="IPR020846">
    <property type="entry name" value="MFS_dom"/>
</dbReference>
<feature type="compositionally biased region" description="Basic residues" evidence="11">
    <location>
        <begin position="1672"/>
        <end position="1685"/>
    </location>
</feature>
<feature type="transmembrane region" description="Helical" evidence="12">
    <location>
        <begin position="2037"/>
        <end position="2056"/>
    </location>
</feature>
<dbReference type="PROSITE" id="PS00061">
    <property type="entry name" value="ADH_SHORT"/>
    <property type="match status" value="1"/>
</dbReference>
<dbReference type="FunFam" id="3.40.50.720:FF:000084">
    <property type="entry name" value="Short-chain dehydrogenase reductase"/>
    <property type="match status" value="1"/>
</dbReference>